<dbReference type="InterPro" id="IPR012338">
    <property type="entry name" value="Beta-lactam/transpept-like"/>
</dbReference>
<dbReference type="GO" id="GO:0046677">
    <property type="term" value="P:response to antibiotic"/>
    <property type="evidence" value="ECO:0007669"/>
    <property type="project" value="UniProtKB-KW"/>
</dbReference>
<dbReference type="PANTHER" id="PTHR32282:SF27">
    <property type="entry name" value="PENICILLIN-BINDING PROTEIN 1A"/>
    <property type="match status" value="1"/>
</dbReference>
<dbReference type="InterPro" id="IPR036950">
    <property type="entry name" value="PBP_transglycosylase"/>
</dbReference>
<evidence type="ECO:0000256" key="13">
    <source>
        <dbReference type="ARBA" id="ARBA00022679"/>
    </source>
</evidence>
<dbReference type="Pfam" id="PF00905">
    <property type="entry name" value="Transpeptidase"/>
    <property type="match status" value="1"/>
</dbReference>
<proteinExistence type="inferred from homology"/>
<keyword evidence="13" id="KW-0808">Transferase</keyword>
<comment type="catalytic activity">
    <reaction evidence="24">
        <text>Preferential cleavage: (Ac)2-L-Lys-D-Ala-|-D-Ala. Also transpeptidation of peptidyl-alanyl moieties that are N-acyl substituents of D-alanine.</text>
        <dbReference type="EC" id="3.4.16.4"/>
    </reaction>
</comment>
<evidence type="ECO:0000256" key="12">
    <source>
        <dbReference type="ARBA" id="ARBA00022676"/>
    </source>
</evidence>
<evidence type="ECO:0000256" key="15">
    <source>
        <dbReference type="ARBA" id="ARBA00022801"/>
    </source>
</evidence>
<keyword evidence="20 28" id="KW-0472">Membrane</keyword>
<evidence type="ECO:0000256" key="18">
    <source>
        <dbReference type="ARBA" id="ARBA00022984"/>
    </source>
</evidence>
<keyword evidence="12" id="KW-0328">Glycosyltransferase</keyword>
<dbReference type="InterPro" id="IPR001264">
    <property type="entry name" value="Glyco_trans_51"/>
</dbReference>
<evidence type="ECO:0000256" key="14">
    <source>
        <dbReference type="ARBA" id="ARBA00022692"/>
    </source>
</evidence>
<dbReference type="EMBL" id="CAADFK010000005">
    <property type="protein sequence ID" value="VFK09087.1"/>
    <property type="molecule type" value="Genomic_DNA"/>
</dbReference>
<dbReference type="InterPro" id="IPR001460">
    <property type="entry name" value="PCN-bd_Tpept"/>
</dbReference>
<dbReference type="NCBIfam" id="TIGR02074">
    <property type="entry name" value="PBP_1a_fam"/>
    <property type="match status" value="1"/>
</dbReference>
<keyword evidence="10" id="KW-0121">Carboxypeptidase</keyword>
<gene>
    <name evidence="32" type="ORF">BECKLPF1236B_GA0070989_100510</name>
</gene>
<dbReference type="AlphaFoldDB" id="A0A450VWC6"/>
<dbReference type="GO" id="GO:0009252">
    <property type="term" value="P:peptidoglycan biosynthetic process"/>
    <property type="evidence" value="ECO:0007669"/>
    <property type="project" value="UniProtKB-UniPathway"/>
</dbReference>
<evidence type="ECO:0000313" key="32">
    <source>
        <dbReference type="EMBL" id="VFK09087.1"/>
    </source>
</evidence>
<evidence type="ECO:0000256" key="26">
    <source>
        <dbReference type="ARBA" id="ARBA00049902"/>
    </source>
</evidence>
<comment type="pathway">
    <text evidence="27">Glycan biosynthesis.</text>
</comment>
<feature type="domain" description="Penicillin-binding protein OB-like" evidence="31">
    <location>
        <begin position="323"/>
        <end position="430"/>
    </location>
</feature>
<evidence type="ECO:0000256" key="24">
    <source>
        <dbReference type="ARBA" id="ARBA00034000"/>
    </source>
</evidence>
<dbReference type="PANTHER" id="PTHR32282">
    <property type="entry name" value="BINDING PROTEIN TRANSPEPTIDASE, PUTATIVE-RELATED"/>
    <property type="match status" value="1"/>
</dbReference>
<dbReference type="SUPFAM" id="SSF53955">
    <property type="entry name" value="Lysozyme-like"/>
    <property type="match status" value="1"/>
</dbReference>
<dbReference type="Gene3D" id="3.40.710.10">
    <property type="entry name" value="DD-peptidase/beta-lactamase superfamily"/>
    <property type="match status" value="2"/>
</dbReference>
<evidence type="ECO:0000256" key="21">
    <source>
        <dbReference type="ARBA" id="ARBA00023251"/>
    </source>
</evidence>
<evidence type="ECO:0000259" key="29">
    <source>
        <dbReference type="Pfam" id="PF00905"/>
    </source>
</evidence>
<keyword evidence="8" id="KW-1003">Cell membrane</keyword>
<evidence type="ECO:0000256" key="4">
    <source>
        <dbReference type="ARBA" id="ARBA00007090"/>
    </source>
</evidence>
<keyword evidence="11" id="KW-0645">Protease</keyword>
<protein>
    <recommendedName>
        <fullName evidence="7">Penicillin-binding protein 1A</fullName>
        <ecNumber evidence="25">2.4.99.28</ecNumber>
        <ecNumber evidence="6">3.4.16.4</ecNumber>
    </recommendedName>
</protein>
<dbReference type="SUPFAM" id="SSF56601">
    <property type="entry name" value="beta-lactamase/transpeptidase-like"/>
    <property type="match status" value="1"/>
</dbReference>
<evidence type="ECO:0000256" key="20">
    <source>
        <dbReference type="ARBA" id="ARBA00023136"/>
    </source>
</evidence>
<dbReference type="GO" id="GO:0009002">
    <property type="term" value="F:serine-type D-Ala-D-Ala carboxypeptidase activity"/>
    <property type="evidence" value="ECO:0007669"/>
    <property type="project" value="UniProtKB-EC"/>
</dbReference>
<organism evidence="32">
    <name type="scientific">Candidatus Kentrum sp. LPFa</name>
    <dbReference type="NCBI Taxonomy" id="2126335"/>
    <lineage>
        <taxon>Bacteria</taxon>
        <taxon>Pseudomonadati</taxon>
        <taxon>Pseudomonadota</taxon>
        <taxon>Gammaproteobacteria</taxon>
        <taxon>Candidatus Kentrum</taxon>
    </lineage>
</organism>
<evidence type="ECO:0000256" key="8">
    <source>
        <dbReference type="ARBA" id="ARBA00022475"/>
    </source>
</evidence>
<dbReference type="GO" id="GO:0030288">
    <property type="term" value="C:outer membrane-bounded periplasmic space"/>
    <property type="evidence" value="ECO:0007669"/>
    <property type="project" value="TreeGrafter"/>
</dbReference>
<comment type="similarity">
    <text evidence="4">In the C-terminal section; belongs to the transpeptidase family.</text>
</comment>
<dbReference type="UniPathway" id="UPA00219"/>
<evidence type="ECO:0000256" key="5">
    <source>
        <dbReference type="ARBA" id="ARBA00007739"/>
    </source>
</evidence>
<accession>A0A450VWC6</accession>
<keyword evidence="14 28" id="KW-0812">Transmembrane</keyword>
<evidence type="ECO:0000259" key="30">
    <source>
        <dbReference type="Pfam" id="PF00912"/>
    </source>
</evidence>
<evidence type="ECO:0000256" key="3">
    <source>
        <dbReference type="ARBA" id="ARBA00004752"/>
    </source>
</evidence>
<evidence type="ECO:0000256" key="7">
    <source>
        <dbReference type="ARBA" id="ARBA00018638"/>
    </source>
</evidence>
<keyword evidence="16" id="KW-0133">Cell shape</keyword>
<feature type="transmembrane region" description="Helical" evidence="28">
    <location>
        <begin position="7"/>
        <end position="37"/>
    </location>
</feature>
<dbReference type="GO" id="GO:0008955">
    <property type="term" value="F:peptidoglycan glycosyltransferase activity"/>
    <property type="evidence" value="ECO:0007669"/>
    <property type="project" value="UniProtKB-EC"/>
</dbReference>
<dbReference type="GO" id="GO:0071555">
    <property type="term" value="P:cell wall organization"/>
    <property type="evidence" value="ECO:0007669"/>
    <property type="project" value="UniProtKB-KW"/>
</dbReference>
<keyword evidence="18" id="KW-0573">Peptidoglycan synthesis</keyword>
<feature type="domain" description="Penicillin-binding protein transpeptidase" evidence="29">
    <location>
        <begin position="432"/>
        <end position="720"/>
    </location>
</feature>
<dbReference type="GO" id="GO:0006508">
    <property type="term" value="P:proteolysis"/>
    <property type="evidence" value="ECO:0007669"/>
    <property type="project" value="UniProtKB-KW"/>
</dbReference>
<dbReference type="EC" id="2.4.99.28" evidence="25"/>
<keyword evidence="15" id="KW-0378">Hydrolase</keyword>
<comment type="pathway">
    <text evidence="3">Cell wall biogenesis; peptidoglycan biosynthesis.</text>
</comment>
<dbReference type="GO" id="GO:0005886">
    <property type="term" value="C:plasma membrane"/>
    <property type="evidence" value="ECO:0007669"/>
    <property type="project" value="UniProtKB-SubCell"/>
</dbReference>
<keyword evidence="9" id="KW-0997">Cell inner membrane</keyword>
<dbReference type="InterPro" id="IPR031376">
    <property type="entry name" value="PCB_OB"/>
</dbReference>
<dbReference type="Pfam" id="PF00912">
    <property type="entry name" value="Transgly"/>
    <property type="match status" value="1"/>
</dbReference>
<evidence type="ECO:0000256" key="22">
    <source>
        <dbReference type="ARBA" id="ARBA00023268"/>
    </source>
</evidence>
<comment type="subcellular location">
    <subcellularLocation>
        <location evidence="2">Cell inner membrane</location>
        <topology evidence="2">Single-pass type II membrane protein</topology>
    </subcellularLocation>
</comment>
<evidence type="ECO:0000256" key="1">
    <source>
        <dbReference type="ARBA" id="ARBA00002624"/>
    </source>
</evidence>
<evidence type="ECO:0000256" key="27">
    <source>
        <dbReference type="ARBA" id="ARBA00060592"/>
    </source>
</evidence>
<dbReference type="Gene3D" id="1.10.3810.10">
    <property type="entry name" value="Biosynthetic peptidoglycan transglycosylase-like"/>
    <property type="match status" value="1"/>
</dbReference>
<dbReference type="EC" id="3.4.16.4" evidence="6"/>
<dbReference type="InterPro" id="IPR050396">
    <property type="entry name" value="Glycosyltr_51/Transpeptidase"/>
</dbReference>
<evidence type="ECO:0000256" key="19">
    <source>
        <dbReference type="ARBA" id="ARBA00022989"/>
    </source>
</evidence>
<dbReference type="GO" id="GO:0008658">
    <property type="term" value="F:penicillin binding"/>
    <property type="evidence" value="ECO:0007669"/>
    <property type="project" value="InterPro"/>
</dbReference>
<keyword evidence="21" id="KW-0046">Antibiotic resistance</keyword>
<evidence type="ECO:0000256" key="17">
    <source>
        <dbReference type="ARBA" id="ARBA00022968"/>
    </source>
</evidence>
<evidence type="ECO:0000256" key="23">
    <source>
        <dbReference type="ARBA" id="ARBA00023316"/>
    </source>
</evidence>
<dbReference type="Pfam" id="PF17092">
    <property type="entry name" value="PCB_OB"/>
    <property type="match status" value="1"/>
</dbReference>
<evidence type="ECO:0000256" key="2">
    <source>
        <dbReference type="ARBA" id="ARBA00004249"/>
    </source>
</evidence>
<comment type="function">
    <text evidence="1">Cell wall formation. Synthesis of cross-linked peptidoglycan from the lipid intermediates. The enzyme has a penicillin-insensitive transglycosylase N-terminal domain (formation of linear glycan strands) and a penicillin-sensitive transpeptidase C-terminal domain (cross-linking of the peptide subunits).</text>
</comment>
<keyword evidence="19 28" id="KW-1133">Transmembrane helix</keyword>
<name>A0A450VWC6_9GAMM</name>
<evidence type="ECO:0000256" key="6">
    <source>
        <dbReference type="ARBA" id="ARBA00012448"/>
    </source>
</evidence>
<dbReference type="GO" id="GO:0008360">
    <property type="term" value="P:regulation of cell shape"/>
    <property type="evidence" value="ECO:0007669"/>
    <property type="project" value="UniProtKB-KW"/>
</dbReference>
<evidence type="ECO:0000256" key="28">
    <source>
        <dbReference type="SAM" id="Phobius"/>
    </source>
</evidence>
<feature type="domain" description="Glycosyl transferase family 51" evidence="30">
    <location>
        <begin position="63"/>
        <end position="236"/>
    </location>
</feature>
<evidence type="ECO:0000256" key="25">
    <source>
        <dbReference type="ARBA" id="ARBA00044770"/>
    </source>
</evidence>
<keyword evidence="22" id="KW-0511">Multifunctional enzyme</keyword>
<evidence type="ECO:0000256" key="9">
    <source>
        <dbReference type="ARBA" id="ARBA00022519"/>
    </source>
</evidence>
<dbReference type="InterPro" id="IPR023346">
    <property type="entry name" value="Lysozyme-like_dom_sf"/>
</dbReference>
<reference evidence="32" key="1">
    <citation type="submission" date="2019-02" db="EMBL/GenBank/DDBJ databases">
        <authorList>
            <person name="Gruber-Vodicka R. H."/>
            <person name="Seah K. B. B."/>
        </authorList>
    </citation>
    <scope>NUCLEOTIDE SEQUENCE</scope>
    <source>
        <strain evidence="32">BECK_S313</strain>
    </source>
</reference>
<evidence type="ECO:0000259" key="31">
    <source>
        <dbReference type="Pfam" id="PF17092"/>
    </source>
</evidence>
<keyword evidence="23" id="KW-0961">Cell wall biogenesis/degradation</keyword>
<comment type="catalytic activity">
    <reaction evidence="26">
        <text>[GlcNAc-(1-&gt;4)-Mur2Ac(oyl-L-Ala-gamma-D-Glu-L-Lys-D-Ala-D-Ala)](n)-di-trans,octa-cis-undecaprenyl diphosphate + beta-D-GlcNAc-(1-&gt;4)-Mur2Ac(oyl-L-Ala-gamma-D-Glu-L-Lys-D-Ala-D-Ala)-di-trans,octa-cis-undecaprenyl diphosphate = [GlcNAc-(1-&gt;4)-Mur2Ac(oyl-L-Ala-gamma-D-Glu-L-Lys-D-Ala-D-Ala)](n+1)-di-trans,octa-cis-undecaprenyl diphosphate + di-trans,octa-cis-undecaprenyl diphosphate + H(+)</text>
        <dbReference type="Rhea" id="RHEA:23708"/>
        <dbReference type="Rhea" id="RHEA-COMP:9602"/>
        <dbReference type="Rhea" id="RHEA-COMP:9603"/>
        <dbReference type="ChEBI" id="CHEBI:15378"/>
        <dbReference type="ChEBI" id="CHEBI:58405"/>
        <dbReference type="ChEBI" id="CHEBI:60033"/>
        <dbReference type="ChEBI" id="CHEBI:78435"/>
        <dbReference type="EC" id="2.4.99.28"/>
    </reaction>
</comment>
<keyword evidence="17" id="KW-0735">Signal-anchor</keyword>
<comment type="similarity">
    <text evidence="5">In the N-terminal section; belongs to the glycosyltransferase 51 family.</text>
</comment>
<dbReference type="FunFam" id="1.10.3810.10:FF:000003">
    <property type="entry name" value="Penicillin-binding protein 1a"/>
    <property type="match status" value="1"/>
</dbReference>
<evidence type="ECO:0000256" key="11">
    <source>
        <dbReference type="ARBA" id="ARBA00022670"/>
    </source>
</evidence>
<sequence>MKKRGTFLIALRIIGSIIITVIFVTLLAVAGSVLYLLPDLPSTAMLKDIRLQVPLRVYTLDESLIAEFGEKKRAPLDIKDIPEMMINAVLAAEDKHFFEHPGVDWQGLMRAVIYLARTGEKGPGGSTITMQVARNFFLGRERTYTRKANEILLALKIERELSKEEILILYLNKIFFGQRAYGVAAAAQVYYGLALDKLSIPQVAMIAGLPKAPSRFNPISDPAQALGRRNYVLRRMRHRDYIDDEQYAAFVQAPITARLHSSYVVKVQAPYVAEMVRAWMESSYEDAYTGGYRVYTTIHDTWQEYANDALRKTLLAYDRRHGYRGPERRVTPAVQNEFLDPDTAIGDLSPIGDLIPAIVRRVDEKSVRVIARKVGEMDLPWEALSWARKYVDKNRRGPRPKVAAEILAPGDVIRLEKTESGWLLAQIPAVQGALLAVDPLNGAVRALIGGFDFYHSKFNRATQAKRQPGSSFKPFLYSVALDAGFTPATLINDAPVVFRDLELETSWRPENYSGKFYGPTRLREALVRSRNLVSIRLLRTVGIRRVLRALPQFGFDARRLPSDLSLALGSGTVTLLELATAYNIFANGGYRVAPYFVDSVLDADGKEIFKAEPLRVCRECDAESKEEKKNDFIDTLTAVEMESLPEDEQQESPSTTEPEFRLAPRVVSTQNVWLMNSMLQDVINFGTATRAKKLGRADLGGKTGTTNDQRDAWFCGFTPDLVATAWVGFDNFRPLGARETGGRAALPMWMEFMRKALDGVPEKELERPNGLISVRIDPKTGRLASVGDPNAIFETFRVGNVPRPAAQTPGSGEIVEQLF</sequence>
<evidence type="ECO:0000256" key="16">
    <source>
        <dbReference type="ARBA" id="ARBA00022960"/>
    </source>
</evidence>
<evidence type="ECO:0000256" key="10">
    <source>
        <dbReference type="ARBA" id="ARBA00022645"/>
    </source>
</evidence>